<dbReference type="eggNOG" id="COG0110">
    <property type="taxonomic scope" value="Bacteria"/>
</dbReference>
<dbReference type="Gene3D" id="2.160.10.10">
    <property type="entry name" value="Hexapeptide repeat proteins"/>
    <property type="match status" value="1"/>
</dbReference>
<dbReference type="InterPro" id="IPR001451">
    <property type="entry name" value="Hexapep"/>
</dbReference>
<dbReference type="InterPro" id="IPR050179">
    <property type="entry name" value="Trans_hexapeptide_repeat"/>
</dbReference>
<sequence length="143" mass="14846">MRLGDAVRLGRGCIITAGDGELVLGDRVSISPYAHVAADGGRIVMGRHVAVGPGTVLRAANHCFSRHDVPILQQGHHPGEIVIGDDVWIGANCVITPDVRIGRGAVVGAGAVVTRDVAPFTIVGGVPARPIGHRDRDACPERS</sequence>
<evidence type="ECO:0000313" key="3">
    <source>
        <dbReference type="Proteomes" id="UP000003676"/>
    </source>
</evidence>
<dbReference type="RefSeq" id="WP_006009057.1">
    <property type="nucleotide sequence ID" value="NZ_DS996361.1"/>
</dbReference>
<dbReference type="OrthoDB" id="9782091at2"/>
<dbReference type="Proteomes" id="UP000003676">
    <property type="component" value="Unassembled WGS sequence"/>
</dbReference>
<accession>B6WXZ5</accession>
<organism evidence="2 3">
    <name type="scientific">Desulfovibrio piger ATCC 29098</name>
    <dbReference type="NCBI Taxonomy" id="411464"/>
    <lineage>
        <taxon>Bacteria</taxon>
        <taxon>Pseudomonadati</taxon>
        <taxon>Thermodesulfobacteriota</taxon>
        <taxon>Desulfovibrionia</taxon>
        <taxon>Desulfovibrionales</taxon>
        <taxon>Desulfovibrionaceae</taxon>
        <taxon>Desulfovibrio</taxon>
    </lineage>
</organism>
<comment type="similarity">
    <text evidence="1">Belongs to the transferase hexapeptide repeat family.</text>
</comment>
<dbReference type="AlphaFoldDB" id="B6WXZ5"/>
<dbReference type="PANTHER" id="PTHR43300">
    <property type="entry name" value="ACETYLTRANSFERASE"/>
    <property type="match status" value="1"/>
</dbReference>
<keyword evidence="2" id="KW-0808">Transferase</keyword>
<reference evidence="2 3" key="2">
    <citation type="submission" date="2008-10" db="EMBL/GenBank/DDBJ databases">
        <authorList>
            <person name="Fulton L."/>
            <person name="Clifton S."/>
            <person name="Fulton B."/>
            <person name="Xu J."/>
            <person name="Minx P."/>
            <person name="Pepin K.H."/>
            <person name="Johnson M."/>
            <person name="Bhonagiri V."/>
            <person name="Nash W.E."/>
            <person name="Mardis E.R."/>
            <person name="Wilson R.K."/>
        </authorList>
    </citation>
    <scope>NUCLEOTIDE SEQUENCE [LARGE SCALE GENOMIC DNA]</scope>
    <source>
        <strain evidence="2 3">ATCC 29098</strain>
    </source>
</reference>
<evidence type="ECO:0000313" key="2">
    <source>
        <dbReference type="EMBL" id="EEB32162.1"/>
    </source>
</evidence>
<dbReference type="Pfam" id="PF00132">
    <property type="entry name" value="Hexapep"/>
    <property type="match status" value="1"/>
</dbReference>
<gene>
    <name evidence="2" type="ORF">DESPIG_02975</name>
</gene>
<evidence type="ECO:0000256" key="1">
    <source>
        <dbReference type="ARBA" id="ARBA00007274"/>
    </source>
</evidence>
<protein>
    <submittedName>
        <fullName evidence="2">Bacterial transferase hexapeptide repeat protein</fullName>
    </submittedName>
</protein>
<reference evidence="2 3" key="1">
    <citation type="submission" date="2008-10" db="EMBL/GenBank/DDBJ databases">
        <title>Draft genome sequence of Desulvovibrio piger (ATCC 29098).</title>
        <authorList>
            <person name="Sudarsanam P."/>
            <person name="Ley R."/>
            <person name="Guruge J."/>
            <person name="Turnbaugh P.J."/>
            <person name="Mahowald M."/>
            <person name="Liep D."/>
            <person name="Gordon J."/>
        </authorList>
    </citation>
    <scope>NUCLEOTIDE SEQUENCE [LARGE SCALE GENOMIC DNA]</scope>
    <source>
        <strain evidence="2 3">ATCC 29098</strain>
    </source>
</reference>
<dbReference type="PANTHER" id="PTHR43300:SF11">
    <property type="entry name" value="ACETYLTRANSFERASE RV3034C-RELATED"/>
    <property type="match status" value="1"/>
</dbReference>
<comment type="caution">
    <text evidence="2">The sequence shown here is derived from an EMBL/GenBank/DDBJ whole genome shotgun (WGS) entry which is preliminary data.</text>
</comment>
<dbReference type="HOGENOM" id="CLU_051638_7_5_7"/>
<dbReference type="STRING" id="901.DESPIGER_1495"/>
<dbReference type="CDD" id="cd04647">
    <property type="entry name" value="LbH_MAT_like"/>
    <property type="match status" value="1"/>
</dbReference>
<dbReference type="SUPFAM" id="SSF51161">
    <property type="entry name" value="Trimeric LpxA-like enzymes"/>
    <property type="match status" value="1"/>
</dbReference>
<dbReference type="EMBL" id="ABXU01000085">
    <property type="protein sequence ID" value="EEB32162.1"/>
    <property type="molecule type" value="Genomic_DNA"/>
</dbReference>
<dbReference type="GO" id="GO:0016740">
    <property type="term" value="F:transferase activity"/>
    <property type="evidence" value="ECO:0007669"/>
    <property type="project" value="UniProtKB-KW"/>
</dbReference>
<proteinExistence type="inferred from homology"/>
<dbReference type="InterPro" id="IPR011004">
    <property type="entry name" value="Trimer_LpxA-like_sf"/>
</dbReference>
<name>B6WXZ5_9BACT</name>